<dbReference type="GO" id="GO:0050660">
    <property type="term" value="F:flavin adenine dinucleotide binding"/>
    <property type="evidence" value="ECO:0007669"/>
    <property type="project" value="InterPro"/>
</dbReference>
<dbReference type="Gene3D" id="3.40.462.20">
    <property type="match status" value="1"/>
</dbReference>
<dbReference type="Gene3D" id="3.30.465.10">
    <property type="match status" value="1"/>
</dbReference>
<dbReference type="InterPro" id="IPR006094">
    <property type="entry name" value="Oxid_FAD_bind_N"/>
</dbReference>
<feature type="compositionally biased region" description="Polar residues" evidence="6">
    <location>
        <begin position="151"/>
        <end position="164"/>
    </location>
</feature>
<organism evidence="9 10">
    <name type="scientific">Cristinia sonorae</name>
    <dbReference type="NCBI Taxonomy" id="1940300"/>
    <lineage>
        <taxon>Eukaryota</taxon>
        <taxon>Fungi</taxon>
        <taxon>Dikarya</taxon>
        <taxon>Basidiomycota</taxon>
        <taxon>Agaricomycotina</taxon>
        <taxon>Agaricomycetes</taxon>
        <taxon>Agaricomycetidae</taxon>
        <taxon>Agaricales</taxon>
        <taxon>Pleurotineae</taxon>
        <taxon>Stephanosporaceae</taxon>
        <taxon>Cristinia</taxon>
    </lineage>
</organism>
<feature type="compositionally biased region" description="Polar residues" evidence="6">
    <location>
        <begin position="266"/>
        <end position="278"/>
    </location>
</feature>
<feature type="domain" description="Berberine/berberine-like" evidence="8">
    <location>
        <begin position="753"/>
        <end position="782"/>
    </location>
</feature>
<feature type="region of interest" description="Disordered" evidence="6">
    <location>
        <begin position="207"/>
        <end position="234"/>
    </location>
</feature>
<feature type="domain" description="FAD linked oxidase N-terminal" evidence="7">
    <location>
        <begin position="55"/>
        <end position="126"/>
    </location>
</feature>
<dbReference type="SUPFAM" id="SSF56176">
    <property type="entry name" value="FAD-binding/transporter-associated domain-like"/>
    <property type="match status" value="2"/>
</dbReference>
<dbReference type="Pfam" id="PF01565">
    <property type="entry name" value="FAD_binding_4"/>
    <property type="match status" value="1"/>
</dbReference>
<dbReference type="SUPFAM" id="SSF55103">
    <property type="entry name" value="FAD-linked oxidases, C-terminal domain"/>
    <property type="match status" value="1"/>
</dbReference>
<comment type="cofactor">
    <cofactor evidence="1">
        <name>FAD</name>
        <dbReference type="ChEBI" id="CHEBI:57692"/>
    </cofactor>
</comment>
<dbReference type="InterPro" id="IPR050416">
    <property type="entry name" value="FAD-linked_Oxidoreductase"/>
</dbReference>
<comment type="caution">
    <text evidence="9">The sequence shown here is derived from an EMBL/GenBank/DDBJ whole genome shotgun (WGS) entry which is preliminary data.</text>
</comment>
<dbReference type="InterPro" id="IPR016164">
    <property type="entry name" value="FAD-linked_Oxase-like_C"/>
</dbReference>
<comment type="similarity">
    <text evidence="2">Belongs to the oxygen-dependent FAD-linked oxidoreductase family.</text>
</comment>
<dbReference type="Gene3D" id="3.30.43.10">
    <property type="entry name" value="Uridine Diphospho-n-acetylenolpyruvylglucosamine Reductase, domain 2"/>
    <property type="match status" value="1"/>
</dbReference>
<protein>
    <recommendedName>
        <fullName evidence="11">Berberine/berberine-like domain-containing protein</fullName>
    </recommendedName>
</protein>
<sequence>MSIPVLSAIHTGGPLNDSLYDELASVVKGPVFKPADAEFHTRSRTFNGKIQLLSKMVVSPLDAKDVSAIVQFCNKHRLSPSVKAGGYGIAGWSVAGDVIIDLSMIKEIDIEAPGTTEDGGVTWTKLLDMPEPGSKGKSRADAPTKKPSPMVVQQTIPPQDSGRTSTKRPREEPSPDGEAGNVPDRPVRGFGYNPWTSFDAASRATGTFLRGPALPPVEGDTPREPPKNKPRHHSPVLETVNTHLQAPALENRQSSSGSEGSSGGSATTFDSRASFANSTGTAATTPPPQAETRKDEETLAATSATVAPALAPGGGADPFGYISGDSYSPSRLPIYGGVDLSAPAPVSSLAPTSGLSWSSSGLSSSSPFGFTSSSSRPMTMAPSGLSSSSFPSNPFGGAGGAGLSGGTPAAPAKPIHSHAYVTFGAGVKQKEVDIYTAENPLEGTSSVTGMKEDGVVPYHIPSSAHPVGSSTMILAGFGFISRMYGLSIDNIVEVEMVLADGSIVIVSKDADPDLWWAIRGAGPAFGIATRYKVKAFPVPVVFAGNLIYRFHRATAPSLIKHFRDCIKGAPRELYANVLLTAGPADKDSLVVIQICYVGPKEKGMEYLQAISSWDGERCLLNEVNEKSFLNQQDSVAQVLRGKSGRQWFIRSSLIHSLPDEVIHKTVYSFSNTPIGCTWIFELAGGAIADYEDTCLPKEQREAIWTVAALHQWEMGIDDLRCVTTAEDWMKDVIGTVALGGPLPTFLGRHETPERTMACYGKNWSRLAELKRRYDPEGLFKNNFWPLDKDGNAIGELYNEPPSPGPEEL</sequence>
<keyword evidence="4" id="KW-0274">FAD</keyword>
<evidence type="ECO:0000259" key="7">
    <source>
        <dbReference type="Pfam" id="PF01565"/>
    </source>
</evidence>
<dbReference type="InterPro" id="IPR012951">
    <property type="entry name" value="BBE"/>
</dbReference>
<dbReference type="EMBL" id="JAEVFJ010000007">
    <property type="protein sequence ID" value="KAH8103428.1"/>
    <property type="molecule type" value="Genomic_DNA"/>
</dbReference>
<dbReference type="PANTHER" id="PTHR42973:SF39">
    <property type="entry name" value="FAD-BINDING PCMH-TYPE DOMAIN-CONTAINING PROTEIN"/>
    <property type="match status" value="1"/>
</dbReference>
<evidence type="ECO:0008006" key="11">
    <source>
        <dbReference type="Google" id="ProtNLM"/>
    </source>
</evidence>
<dbReference type="InterPro" id="IPR036318">
    <property type="entry name" value="FAD-bd_PCMH-like_sf"/>
</dbReference>
<feature type="region of interest" description="Disordered" evidence="6">
    <location>
        <begin position="250"/>
        <end position="298"/>
    </location>
</feature>
<dbReference type="OrthoDB" id="9996127at2759"/>
<dbReference type="AlphaFoldDB" id="A0A8K0XSE3"/>
<evidence type="ECO:0000256" key="6">
    <source>
        <dbReference type="SAM" id="MobiDB-lite"/>
    </source>
</evidence>
<name>A0A8K0XSE3_9AGAR</name>
<evidence type="ECO:0000256" key="3">
    <source>
        <dbReference type="ARBA" id="ARBA00022630"/>
    </source>
</evidence>
<evidence type="ECO:0000256" key="5">
    <source>
        <dbReference type="ARBA" id="ARBA00023002"/>
    </source>
</evidence>
<dbReference type="InterPro" id="IPR016169">
    <property type="entry name" value="FAD-bd_PCMH_sub2"/>
</dbReference>
<evidence type="ECO:0000313" key="9">
    <source>
        <dbReference type="EMBL" id="KAH8103428.1"/>
    </source>
</evidence>
<gene>
    <name evidence="9" type="ORF">BXZ70DRAFT_729218</name>
</gene>
<evidence type="ECO:0000313" key="10">
    <source>
        <dbReference type="Proteomes" id="UP000813824"/>
    </source>
</evidence>
<evidence type="ECO:0000256" key="4">
    <source>
        <dbReference type="ARBA" id="ARBA00022827"/>
    </source>
</evidence>
<evidence type="ECO:0000256" key="2">
    <source>
        <dbReference type="ARBA" id="ARBA00005466"/>
    </source>
</evidence>
<keyword evidence="3" id="KW-0285">Flavoprotein</keyword>
<keyword evidence="5" id="KW-0560">Oxidoreductase</keyword>
<feature type="region of interest" description="Disordered" evidence="6">
    <location>
        <begin position="113"/>
        <end position="190"/>
    </location>
</feature>
<dbReference type="Proteomes" id="UP000813824">
    <property type="component" value="Unassembled WGS sequence"/>
</dbReference>
<evidence type="ECO:0000259" key="8">
    <source>
        <dbReference type="Pfam" id="PF08031"/>
    </source>
</evidence>
<reference evidence="9" key="1">
    <citation type="journal article" date="2021" name="New Phytol.">
        <title>Evolutionary innovations through gain and loss of genes in the ectomycorrhizal Boletales.</title>
        <authorList>
            <person name="Wu G."/>
            <person name="Miyauchi S."/>
            <person name="Morin E."/>
            <person name="Kuo A."/>
            <person name="Drula E."/>
            <person name="Varga T."/>
            <person name="Kohler A."/>
            <person name="Feng B."/>
            <person name="Cao Y."/>
            <person name="Lipzen A."/>
            <person name="Daum C."/>
            <person name="Hundley H."/>
            <person name="Pangilinan J."/>
            <person name="Johnson J."/>
            <person name="Barry K."/>
            <person name="LaButti K."/>
            <person name="Ng V."/>
            <person name="Ahrendt S."/>
            <person name="Min B."/>
            <person name="Choi I.G."/>
            <person name="Park H."/>
            <person name="Plett J.M."/>
            <person name="Magnuson J."/>
            <person name="Spatafora J.W."/>
            <person name="Nagy L.G."/>
            <person name="Henrissat B."/>
            <person name="Grigoriev I.V."/>
            <person name="Yang Z.L."/>
            <person name="Xu J."/>
            <person name="Martin F.M."/>
        </authorList>
    </citation>
    <scope>NUCLEOTIDE SEQUENCE</scope>
    <source>
        <strain evidence="9">KKN 215</strain>
    </source>
</reference>
<feature type="region of interest" description="Disordered" evidence="6">
    <location>
        <begin position="347"/>
        <end position="387"/>
    </location>
</feature>
<evidence type="ECO:0000256" key="1">
    <source>
        <dbReference type="ARBA" id="ARBA00001974"/>
    </source>
</evidence>
<accession>A0A8K0XSE3</accession>
<dbReference type="InterPro" id="IPR016167">
    <property type="entry name" value="FAD-bd_PCMH_sub1"/>
</dbReference>
<keyword evidence="10" id="KW-1185">Reference proteome</keyword>
<dbReference type="Pfam" id="PF08031">
    <property type="entry name" value="BBE"/>
    <property type="match status" value="1"/>
</dbReference>
<dbReference type="PANTHER" id="PTHR42973">
    <property type="entry name" value="BINDING OXIDOREDUCTASE, PUTATIVE (AFU_ORTHOLOGUE AFUA_1G17690)-RELATED"/>
    <property type="match status" value="1"/>
</dbReference>
<dbReference type="GO" id="GO:0016491">
    <property type="term" value="F:oxidoreductase activity"/>
    <property type="evidence" value="ECO:0007669"/>
    <property type="project" value="UniProtKB-KW"/>
</dbReference>
<proteinExistence type="inferred from homology"/>